<evidence type="ECO:0000256" key="1">
    <source>
        <dbReference type="ARBA" id="ARBA00007775"/>
    </source>
</evidence>
<accession>A0AAD6AFA7</accession>
<dbReference type="GO" id="GO:0005737">
    <property type="term" value="C:cytoplasm"/>
    <property type="evidence" value="ECO:0007669"/>
    <property type="project" value="TreeGrafter"/>
</dbReference>
<dbReference type="Proteomes" id="UP001219934">
    <property type="component" value="Unassembled WGS sequence"/>
</dbReference>
<evidence type="ECO:0000256" key="3">
    <source>
        <dbReference type="SAM" id="MobiDB-lite"/>
    </source>
</evidence>
<dbReference type="Pfam" id="PF05395">
    <property type="entry name" value="DARPP-32"/>
    <property type="match status" value="1"/>
</dbReference>
<proteinExistence type="inferred from homology"/>
<feature type="compositionally biased region" description="Polar residues" evidence="3">
    <location>
        <begin position="78"/>
        <end position="96"/>
    </location>
</feature>
<reference evidence="4" key="1">
    <citation type="submission" date="2022-11" db="EMBL/GenBank/DDBJ databases">
        <title>Chromosome-level genome of Pogonophryne albipinna.</title>
        <authorList>
            <person name="Jo E."/>
        </authorList>
    </citation>
    <scope>NUCLEOTIDE SEQUENCE</scope>
    <source>
        <strain evidence="4">SGF0006</strain>
        <tissue evidence="4">Muscle</tissue>
    </source>
</reference>
<evidence type="ECO:0000313" key="4">
    <source>
        <dbReference type="EMBL" id="KAJ4923769.1"/>
    </source>
</evidence>
<evidence type="ECO:0000313" key="5">
    <source>
        <dbReference type="Proteomes" id="UP001219934"/>
    </source>
</evidence>
<protein>
    <submittedName>
        <fullName evidence="4">Uncharacterized protein</fullName>
    </submittedName>
</protein>
<dbReference type="GO" id="GO:0004864">
    <property type="term" value="F:protein phosphatase inhibitor activity"/>
    <property type="evidence" value="ECO:0007669"/>
    <property type="project" value="UniProtKB-KW"/>
</dbReference>
<sequence>MEPSSPKKIQFSVPPLQSQLDPQAAEHVSVCVCVRLSEACVCYLELCVWVQSLVEAIRRRRPTPATLQIYRQPGTDGEQLNANGEAQASDSQSTFAPPTMKELQLGVEQHLLGAELNDQLSPITAQLYATSLWANHNGPEEDNGNEASLLLANQERGVAESNSPGDLSCDHKQEAASPDSVSR</sequence>
<name>A0AAD6AFA7_9TELE</name>
<feature type="region of interest" description="Disordered" evidence="3">
    <location>
        <begin position="138"/>
        <end position="183"/>
    </location>
</feature>
<feature type="region of interest" description="Disordered" evidence="3">
    <location>
        <begin position="74"/>
        <end position="96"/>
    </location>
</feature>
<gene>
    <name evidence="4" type="ORF">JOQ06_028024</name>
</gene>
<comment type="similarity">
    <text evidence="1">Belongs to the protein phosphatase inhibitor 1 family.</text>
</comment>
<keyword evidence="5" id="KW-1185">Reference proteome</keyword>
<dbReference type="AlphaFoldDB" id="A0AAD6AFA7"/>
<comment type="caution">
    <text evidence="4">The sequence shown here is derived from an EMBL/GenBank/DDBJ whole genome shotgun (WGS) entry which is preliminary data.</text>
</comment>
<dbReference type="PANTHER" id="PTHR15417">
    <property type="entry name" value="PROTEIN PHOSPHATASE INHIBITOR AND DOPAMINE- AND CAMP-REGULATED NEURONAL PHOSPHOPROTEIN"/>
    <property type="match status" value="1"/>
</dbReference>
<dbReference type="InterPro" id="IPR008466">
    <property type="entry name" value="PPP1R1A/B/C"/>
</dbReference>
<dbReference type="EMBL" id="JAPTMU010000024">
    <property type="protein sequence ID" value="KAJ4923769.1"/>
    <property type="molecule type" value="Genomic_DNA"/>
</dbReference>
<organism evidence="4 5">
    <name type="scientific">Pogonophryne albipinna</name>
    <dbReference type="NCBI Taxonomy" id="1090488"/>
    <lineage>
        <taxon>Eukaryota</taxon>
        <taxon>Metazoa</taxon>
        <taxon>Chordata</taxon>
        <taxon>Craniata</taxon>
        <taxon>Vertebrata</taxon>
        <taxon>Euteleostomi</taxon>
        <taxon>Actinopterygii</taxon>
        <taxon>Neopterygii</taxon>
        <taxon>Teleostei</taxon>
        <taxon>Neoteleostei</taxon>
        <taxon>Acanthomorphata</taxon>
        <taxon>Eupercaria</taxon>
        <taxon>Perciformes</taxon>
        <taxon>Notothenioidei</taxon>
        <taxon>Pogonophryne</taxon>
    </lineage>
</organism>
<dbReference type="GO" id="GO:0035556">
    <property type="term" value="P:intracellular signal transduction"/>
    <property type="evidence" value="ECO:0007669"/>
    <property type="project" value="TreeGrafter"/>
</dbReference>
<evidence type="ECO:0000256" key="2">
    <source>
        <dbReference type="ARBA" id="ARBA00023272"/>
    </source>
</evidence>
<keyword evidence="2" id="KW-0650">Protein phosphatase inhibitor</keyword>